<organism evidence="2 3">
    <name type="scientific">Lentinula detonsa</name>
    <dbReference type="NCBI Taxonomy" id="2804962"/>
    <lineage>
        <taxon>Eukaryota</taxon>
        <taxon>Fungi</taxon>
        <taxon>Dikarya</taxon>
        <taxon>Basidiomycota</taxon>
        <taxon>Agaricomycotina</taxon>
        <taxon>Agaricomycetes</taxon>
        <taxon>Agaricomycetidae</taxon>
        <taxon>Agaricales</taxon>
        <taxon>Marasmiineae</taxon>
        <taxon>Omphalotaceae</taxon>
        <taxon>Lentinula</taxon>
    </lineage>
</organism>
<gene>
    <name evidence="2" type="ORF">DFH05DRAFT_1529603</name>
</gene>
<comment type="caution">
    <text evidence="2">The sequence shown here is derived from an EMBL/GenBank/DDBJ whole genome shotgun (WGS) entry which is preliminary data.</text>
</comment>
<evidence type="ECO:0000313" key="2">
    <source>
        <dbReference type="EMBL" id="KAJ3740289.1"/>
    </source>
</evidence>
<protein>
    <submittedName>
        <fullName evidence="2">Uncharacterized protein</fullName>
    </submittedName>
</protein>
<dbReference type="EMBL" id="JANVFU010000015">
    <property type="protein sequence ID" value="KAJ3740289.1"/>
    <property type="molecule type" value="Genomic_DNA"/>
</dbReference>
<dbReference type="AlphaFoldDB" id="A0A9W8TU27"/>
<name>A0A9W8TU27_9AGAR</name>
<accession>A0A9W8TU27</accession>
<sequence length="322" mass="35252">MDSFAALHSSAPSTDDPRNKRVLFGLVCSPPPANIIHTIPAENESKTDSFSALHPPTLPMNVPAAPTHSPDSKRVRPGLVCPTSIDRSPTFPTAVRYTHWPPTHYGPPTHFPGSKRVRSGLSWPRSTPSKANESGIDSLAPHVTPICHPPSRLTANDTHPLTRQQTGPFWARLMRFNLALPPSATHPVARHQTSPFWTCLAMLYTQRPPPSCPTANESGIDSFAAIPPRATPIYHPPSRPTAFPPRVRPICHPPNRPTANESIPDSFAAIQPCVTPVYHPPSFPTPNEYVLDSFGCALHPLAAIHSRVRTRFQFGFPLLICN</sequence>
<keyword evidence="3" id="KW-1185">Reference proteome</keyword>
<feature type="region of interest" description="Disordered" evidence="1">
    <location>
        <begin position="106"/>
        <end position="137"/>
    </location>
</feature>
<reference evidence="2 3" key="1">
    <citation type="journal article" date="2023" name="Proc. Natl. Acad. Sci. U.S.A.">
        <title>A global phylogenomic analysis of the shiitake genus Lentinula.</title>
        <authorList>
            <person name="Sierra-Patev S."/>
            <person name="Min B."/>
            <person name="Naranjo-Ortiz M."/>
            <person name="Looney B."/>
            <person name="Konkel Z."/>
            <person name="Slot J.C."/>
            <person name="Sakamoto Y."/>
            <person name="Steenwyk J.L."/>
            <person name="Rokas A."/>
            <person name="Carro J."/>
            <person name="Camarero S."/>
            <person name="Ferreira P."/>
            <person name="Molpeceres G."/>
            <person name="Ruiz-Duenas F.J."/>
            <person name="Serrano A."/>
            <person name="Henrissat B."/>
            <person name="Drula E."/>
            <person name="Hughes K.W."/>
            <person name="Mata J.L."/>
            <person name="Ishikawa N.K."/>
            <person name="Vargas-Isla R."/>
            <person name="Ushijima S."/>
            <person name="Smith C.A."/>
            <person name="Donoghue J."/>
            <person name="Ahrendt S."/>
            <person name="Andreopoulos W."/>
            <person name="He G."/>
            <person name="LaButti K."/>
            <person name="Lipzen A."/>
            <person name="Ng V."/>
            <person name="Riley R."/>
            <person name="Sandor L."/>
            <person name="Barry K."/>
            <person name="Martinez A.T."/>
            <person name="Xiao Y."/>
            <person name="Gibbons J.G."/>
            <person name="Terashima K."/>
            <person name="Grigoriev I.V."/>
            <person name="Hibbett D."/>
        </authorList>
    </citation>
    <scope>NUCLEOTIDE SEQUENCE [LARGE SCALE GENOMIC DNA]</scope>
    <source>
        <strain evidence="2 3">TFB7810</strain>
    </source>
</reference>
<proteinExistence type="predicted"/>
<evidence type="ECO:0000256" key="1">
    <source>
        <dbReference type="SAM" id="MobiDB-lite"/>
    </source>
</evidence>
<evidence type="ECO:0000313" key="3">
    <source>
        <dbReference type="Proteomes" id="UP001142393"/>
    </source>
</evidence>
<dbReference type="Proteomes" id="UP001142393">
    <property type="component" value="Unassembled WGS sequence"/>
</dbReference>